<feature type="non-terminal residue" evidence="1">
    <location>
        <position position="1"/>
    </location>
</feature>
<name>A0A0M9W9C7_9EURO</name>
<evidence type="ECO:0000313" key="1">
    <source>
        <dbReference type="EMBL" id="KOS36263.1"/>
    </source>
</evidence>
<accession>A0A0M9W9C7</accession>
<dbReference type="EMBL" id="LHQQ01000535">
    <property type="protein sequence ID" value="KOS36263.1"/>
    <property type="molecule type" value="Genomic_DNA"/>
</dbReference>
<reference evidence="1 2" key="1">
    <citation type="submission" date="2015-08" db="EMBL/GenBank/DDBJ databases">
        <title>Genome sequencing of Penicillium nordicum.</title>
        <authorList>
            <person name="Nguyen H.D."/>
            <person name="Seifert K.A."/>
        </authorList>
    </citation>
    <scope>NUCLEOTIDE SEQUENCE [LARGE SCALE GENOMIC DNA]</scope>
    <source>
        <strain evidence="1 2">DAOMC 185683</strain>
    </source>
</reference>
<dbReference type="Proteomes" id="UP000037696">
    <property type="component" value="Unassembled WGS sequence"/>
</dbReference>
<proteinExistence type="predicted"/>
<gene>
    <name evidence="1" type="ORF">ACN38_g13006</name>
</gene>
<protein>
    <submittedName>
        <fullName evidence="1">Uncharacterized protein</fullName>
    </submittedName>
</protein>
<organism evidence="1 2">
    <name type="scientific">Penicillium nordicum</name>
    <dbReference type="NCBI Taxonomy" id="229535"/>
    <lineage>
        <taxon>Eukaryota</taxon>
        <taxon>Fungi</taxon>
        <taxon>Dikarya</taxon>
        <taxon>Ascomycota</taxon>
        <taxon>Pezizomycotina</taxon>
        <taxon>Eurotiomycetes</taxon>
        <taxon>Eurotiomycetidae</taxon>
        <taxon>Eurotiales</taxon>
        <taxon>Aspergillaceae</taxon>
        <taxon>Penicillium</taxon>
    </lineage>
</organism>
<evidence type="ECO:0000313" key="2">
    <source>
        <dbReference type="Proteomes" id="UP000037696"/>
    </source>
</evidence>
<dbReference type="AlphaFoldDB" id="A0A0M9W9C7"/>
<keyword evidence="2" id="KW-1185">Reference proteome</keyword>
<sequence length="90" mass="10209">HSPTRTNPQMGWSLGQSLGLSIGLSPRINAYWAFIGAQWASNNTKMPILGRFISNADSSSIFEYLNYRLRPKLTESLWELSQSIGRIDHR</sequence>
<comment type="caution">
    <text evidence="1">The sequence shown here is derived from an EMBL/GenBank/DDBJ whole genome shotgun (WGS) entry which is preliminary data.</text>
</comment>